<dbReference type="GO" id="GO:0000978">
    <property type="term" value="F:RNA polymerase II cis-regulatory region sequence-specific DNA binding"/>
    <property type="evidence" value="ECO:0007669"/>
    <property type="project" value="TreeGrafter"/>
</dbReference>
<reference evidence="14" key="1">
    <citation type="submission" date="2010-06" db="EMBL/GenBank/DDBJ databases">
        <authorList>
            <person name="Jiang H."/>
            <person name="Abraham K."/>
            <person name="Ali S."/>
            <person name="Alsbrooks S.L."/>
            <person name="Anim B.N."/>
            <person name="Anosike U.S."/>
            <person name="Attaway T."/>
            <person name="Bandaranaike D.P."/>
            <person name="Battles P.K."/>
            <person name="Bell S.N."/>
            <person name="Bell A.V."/>
            <person name="Beltran B."/>
            <person name="Bickham C."/>
            <person name="Bustamante Y."/>
            <person name="Caleb T."/>
            <person name="Canada A."/>
            <person name="Cardenas V."/>
            <person name="Carter K."/>
            <person name="Chacko J."/>
            <person name="Chandrabose M.N."/>
            <person name="Chavez D."/>
            <person name="Chavez A."/>
            <person name="Chen L."/>
            <person name="Chu H.-S."/>
            <person name="Claassen K.J."/>
            <person name="Cockrell R."/>
            <person name="Collins M."/>
            <person name="Cooper J.A."/>
            <person name="Cree A."/>
            <person name="Curry S.M."/>
            <person name="Da Y."/>
            <person name="Dao M.D."/>
            <person name="Das B."/>
            <person name="Davila M.-L."/>
            <person name="Davy-Carroll L."/>
            <person name="Denson S."/>
            <person name="Dinh H."/>
            <person name="Ebong V.E."/>
            <person name="Edwards J.R."/>
            <person name="Egan A."/>
            <person name="El-Daye J."/>
            <person name="Escobedo L."/>
            <person name="Fernandez S."/>
            <person name="Fernando P.R."/>
            <person name="Flagg N."/>
            <person name="Forbes L.D."/>
            <person name="Fowler R.G."/>
            <person name="Fu Q."/>
            <person name="Gabisi R.A."/>
            <person name="Ganer J."/>
            <person name="Garbino Pronczuk A."/>
            <person name="Garcia R.M."/>
            <person name="Garner T."/>
            <person name="Garrett T.E."/>
            <person name="Gonzalez D.A."/>
            <person name="Hamid H."/>
            <person name="Hawkins E.S."/>
            <person name="Hirani K."/>
            <person name="Hogues M.E."/>
            <person name="Hollins B."/>
            <person name="Hsiao C.-H."/>
            <person name="Jabil R."/>
            <person name="James M.L."/>
            <person name="Jhangiani S.N."/>
            <person name="Johnson B."/>
            <person name="Johnson Q."/>
            <person name="Joshi V."/>
            <person name="Kalu J.B."/>
            <person name="Kam C."/>
            <person name="Kashfia A."/>
            <person name="Keebler J."/>
            <person name="Kisamo H."/>
            <person name="Kovar C.L."/>
            <person name="Lago L.A."/>
            <person name="Lai C.-Y."/>
            <person name="Laidlaw J."/>
            <person name="Lara F."/>
            <person name="Le T.-K."/>
            <person name="Lee S.L."/>
            <person name="Legall F.H."/>
            <person name="Lemon S.J."/>
            <person name="Lewis L.R."/>
            <person name="Li B."/>
            <person name="Liu Y."/>
            <person name="Liu Y.-S."/>
            <person name="Lopez J."/>
            <person name="Lozado R.J."/>
            <person name="Lu J."/>
            <person name="Madu R.C."/>
            <person name="Maheshwari M."/>
            <person name="Maheshwari R."/>
            <person name="Malloy K."/>
            <person name="Martinez E."/>
            <person name="Mathew T."/>
            <person name="Mercado I.C."/>
            <person name="Mercado C."/>
            <person name="Meyer B."/>
            <person name="Montgomery K."/>
            <person name="Morgan M.B."/>
            <person name="Munidasa M."/>
            <person name="Nazareth L.V."/>
            <person name="Nelson J."/>
            <person name="Ng B.M."/>
            <person name="Nguyen N.B."/>
            <person name="Nguyen P.Q."/>
            <person name="Nguyen T."/>
            <person name="Obregon M."/>
            <person name="Okwuonu G.O."/>
            <person name="Onwere C.G."/>
            <person name="Orozco G."/>
            <person name="Parra A."/>
            <person name="Patel S."/>
            <person name="Patil S."/>
            <person name="Perez A."/>
            <person name="Perez Y."/>
            <person name="Pham C."/>
            <person name="Primus E.L."/>
            <person name="Pu L.-L."/>
            <person name="Puazo M."/>
            <person name="Qin X."/>
            <person name="Quiroz J.B."/>
            <person name="Reese J."/>
            <person name="Richards S."/>
            <person name="Rives C.M."/>
            <person name="Robberts R."/>
            <person name="Ruiz S.J."/>
            <person name="Ruiz M.J."/>
            <person name="Santibanez J."/>
            <person name="Schneider B.W."/>
            <person name="Sisson I."/>
            <person name="Smith M."/>
            <person name="Sodergren E."/>
            <person name="Song X.-Z."/>
            <person name="Song B.B."/>
            <person name="Summersgill H."/>
            <person name="Thelus R."/>
            <person name="Thornton R.D."/>
            <person name="Trejos Z.Y."/>
            <person name="Usmani K."/>
            <person name="Vattathil S."/>
            <person name="Villasana D."/>
            <person name="Walker D.L."/>
            <person name="Wang S."/>
            <person name="Wang K."/>
            <person name="White C.S."/>
            <person name="Williams A.C."/>
            <person name="Williamson J."/>
            <person name="Wilson K."/>
            <person name="Woghiren I.O."/>
            <person name="Woodworth J.R."/>
            <person name="Worley K.C."/>
            <person name="Wright R.A."/>
            <person name="Wu W."/>
            <person name="Young L."/>
            <person name="Zhang L."/>
            <person name="Zhang J."/>
            <person name="Zhu Y."/>
            <person name="Muzny D.M."/>
            <person name="Weinstock G."/>
            <person name="Gibbs R.A."/>
        </authorList>
    </citation>
    <scope>NUCLEOTIDE SEQUENCE [LARGE SCALE GENOMIC DNA]</scope>
    <source>
        <strain evidence="14">LSR1</strain>
    </source>
</reference>
<dbReference type="PANTHER" id="PTHR24399">
    <property type="entry name" value="ZINC FINGER AND BTB DOMAIN-CONTAINING"/>
    <property type="match status" value="1"/>
</dbReference>
<name>A0A8R2AAA8_ACYPI</name>
<dbReference type="SMART" id="SM00355">
    <property type="entry name" value="ZnF_C2H2"/>
    <property type="match status" value="12"/>
</dbReference>
<dbReference type="OrthoDB" id="3437960at2759"/>
<evidence type="ECO:0000259" key="12">
    <source>
        <dbReference type="PROSITE" id="PS50157"/>
    </source>
</evidence>
<dbReference type="GO" id="GO:0005654">
    <property type="term" value="C:nucleoplasm"/>
    <property type="evidence" value="ECO:0007669"/>
    <property type="project" value="TreeGrafter"/>
</dbReference>
<dbReference type="RefSeq" id="XP_016659307.1">
    <property type="nucleotide sequence ID" value="XM_016803818.2"/>
</dbReference>
<keyword evidence="14" id="KW-1185">Reference proteome</keyword>
<dbReference type="Proteomes" id="UP000007819">
    <property type="component" value="Chromosome A2"/>
</dbReference>
<reference evidence="13" key="2">
    <citation type="submission" date="2022-06" db="UniProtKB">
        <authorList>
            <consortium name="EnsemblMetazoa"/>
        </authorList>
    </citation>
    <scope>IDENTIFICATION</scope>
</reference>
<keyword evidence="10" id="KW-0539">Nucleus</keyword>
<dbReference type="Pfam" id="PF00096">
    <property type="entry name" value="zf-C2H2"/>
    <property type="match status" value="3"/>
</dbReference>
<dbReference type="PANTHER" id="PTHR24399:SF23">
    <property type="entry name" value="C2H2-TYPE DOMAIN-CONTAINING PROTEIN"/>
    <property type="match status" value="1"/>
</dbReference>
<dbReference type="InterPro" id="IPR036236">
    <property type="entry name" value="Znf_C2H2_sf"/>
</dbReference>
<evidence type="ECO:0000256" key="5">
    <source>
        <dbReference type="ARBA" id="ARBA00022771"/>
    </source>
</evidence>
<keyword evidence="9" id="KW-0804">Transcription</keyword>
<keyword evidence="3" id="KW-0479">Metal-binding</keyword>
<evidence type="ECO:0000313" key="13">
    <source>
        <dbReference type="EnsemblMetazoa" id="XP_003240054.1"/>
    </source>
</evidence>
<dbReference type="KEGG" id="api:100573588"/>
<evidence type="ECO:0000256" key="2">
    <source>
        <dbReference type="ARBA" id="ARBA00006991"/>
    </source>
</evidence>
<evidence type="ECO:0000256" key="1">
    <source>
        <dbReference type="ARBA" id="ARBA00004123"/>
    </source>
</evidence>
<keyword evidence="7" id="KW-0805">Transcription regulation</keyword>
<feature type="domain" description="C2H2-type" evidence="12">
    <location>
        <begin position="547"/>
        <end position="574"/>
    </location>
</feature>
<dbReference type="EnsemblMetazoa" id="XM_003240006.4">
    <property type="protein sequence ID" value="XP_003240054.1"/>
    <property type="gene ID" value="LOC100573588"/>
</dbReference>
<protein>
    <recommendedName>
        <fullName evidence="12">C2H2-type domain-containing protein</fullName>
    </recommendedName>
</protein>
<dbReference type="PROSITE" id="PS50157">
    <property type="entry name" value="ZINC_FINGER_C2H2_2"/>
    <property type="match status" value="7"/>
</dbReference>
<comment type="similarity">
    <text evidence="2">Belongs to the krueppel C2H2-type zinc-finger protein family.</text>
</comment>
<evidence type="ECO:0000256" key="7">
    <source>
        <dbReference type="ARBA" id="ARBA00023015"/>
    </source>
</evidence>
<feature type="domain" description="C2H2-type" evidence="12">
    <location>
        <begin position="575"/>
        <end position="602"/>
    </location>
</feature>
<feature type="domain" description="C2H2-type" evidence="12">
    <location>
        <begin position="424"/>
        <end position="451"/>
    </location>
</feature>
<dbReference type="EnsemblMetazoa" id="XM_016803818.2">
    <property type="protein sequence ID" value="XP_016659307.1"/>
    <property type="gene ID" value="LOC100573588"/>
</dbReference>
<dbReference type="FunFam" id="3.30.160.60:FF:001480">
    <property type="entry name" value="Si:cabz01071911.3"/>
    <property type="match status" value="1"/>
</dbReference>
<keyword evidence="8" id="KW-0238">DNA-binding</keyword>
<dbReference type="GeneID" id="100573588"/>
<dbReference type="SUPFAM" id="SSF57667">
    <property type="entry name" value="beta-beta-alpha zinc fingers"/>
    <property type="match status" value="4"/>
</dbReference>
<accession>A0A8R2AAA8</accession>
<evidence type="ECO:0000256" key="6">
    <source>
        <dbReference type="ARBA" id="ARBA00022833"/>
    </source>
</evidence>
<dbReference type="GO" id="GO:0001227">
    <property type="term" value="F:DNA-binding transcription repressor activity, RNA polymerase II-specific"/>
    <property type="evidence" value="ECO:0007669"/>
    <property type="project" value="TreeGrafter"/>
</dbReference>
<evidence type="ECO:0000256" key="3">
    <source>
        <dbReference type="ARBA" id="ARBA00022723"/>
    </source>
</evidence>
<evidence type="ECO:0000313" key="14">
    <source>
        <dbReference type="Proteomes" id="UP000007819"/>
    </source>
</evidence>
<feature type="domain" description="C2H2-type" evidence="12">
    <location>
        <begin position="514"/>
        <end position="541"/>
    </location>
</feature>
<evidence type="ECO:0000256" key="11">
    <source>
        <dbReference type="PROSITE-ProRule" id="PRU00042"/>
    </source>
</evidence>
<dbReference type="InterPro" id="IPR013087">
    <property type="entry name" value="Znf_C2H2_type"/>
</dbReference>
<dbReference type="AlphaFoldDB" id="A0A8R2AAA8"/>
<dbReference type="Gene3D" id="3.30.160.60">
    <property type="entry name" value="Classic Zinc Finger"/>
    <property type="match status" value="6"/>
</dbReference>
<dbReference type="PROSITE" id="PS00028">
    <property type="entry name" value="ZINC_FINGER_C2H2_1"/>
    <property type="match status" value="9"/>
</dbReference>
<evidence type="ECO:0000256" key="10">
    <source>
        <dbReference type="ARBA" id="ARBA00023242"/>
    </source>
</evidence>
<sequence>MESVACPLCCEDRFSNRALLKYHLLSLTTNIQCPFCGKQCDDINSLVVHLDKICNHKEEEVDKSMHENNEMIVVYPDDDEPEREPENEIGEFDNLVGEEDYQNDERQTDTDVETGVKKFIEEFTIDDPTKTLRPPETTETEILEEPNPYHCSECNIHFPSVQEHINNCHKGQDVVFQVIEDDLNNALKDSPGTTSEQIPQMGTWTKWGNGYFYTNHKDVAMKQLVDIKSEKTKTSKTIPDNLVETKDDNIKIKNNVHHNYTSKLSANVYSNHCITDSYGDRYFDIPVYLLHQVTDKVNDYFQVEARKLSFKKRIRIIRLKSDTDQFHIEQILFQNKPTNCKIIPILEIASECNEYSHLEKLENCLSLTWKCLACNVKSDHWSKLNKHNCIEDDAIAQKSKKNVDNKNPAIRNNSRTIPNVRSKHTCPHCGGEFDSEGYLRTHLMVHINDSNKCPFCDQPVAPEMMDTHLIAHQNPEFSNLKFLCNICNKCYDSEFRLRCHQRAHEMRRKPREILVCDVCDAQFNDKNSLKHHAITHIEPPERLRRLHECRFCGKTFVKPIEKVNHERVHTGEKPFACPVCGRCFRLKDLVQKHMRVHTKERPYKCRHEGCDKTFSASSSRVNHEQGHSGIKQFKCFYCPRYFKNWVSRSNHVQEHMVQHKCDICDRSFVSFCNYKKHLKMHADGRLKFSCILCRQAFGRQLFLDTHMSREHEIKSNKEDNITE</sequence>
<evidence type="ECO:0000256" key="4">
    <source>
        <dbReference type="ARBA" id="ARBA00022737"/>
    </source>
</evidence>
<evidence type="ECO:0000256" key="9">
    <source>
        <dbReference type="ARBA" id="ARBA00023163"/>
    </source>
</evidence>
<organism evidence="13 14">
    <name type="scientific">Acyrthosiphon pisum</name>
    <name type="common">Pea aphid</name>
    <dbReference type="NCBI Taxonomy" id="7029"/>
    <lineage>
        <taxon>Eukaryota</taxon>
        <taxon>Metazoa</taxon>
        <taxon>Ecdysozoa</taxon>
        <taxon>Arthropoda</taxon>
        <taxon>Hexapoda</taxon>
        <taxon>Insecta</taxon>
        <taxon>Pterygota</taxon>
        <taxon>Neoptera</taxon>
        <taxon>Paraneoptera</taxon>
        <taxon>Hemiptera</taxon>
        <taxon>Sternorrhyncha</taxon>
        <taxon>Aphidomorpha</taxon>
        <taxon>Aphidoidea</taxon>
        <taxon>Aphididae</taxon>
        <taxon>Macrosiphini</taxon>
        <taxon>Acyrthosiphon</taxon>
    </lineage>
</organism>
<dbReference type="GO" id="GO:0008270">
    <property type="term" value="F:zinc ion binding"/>
    <property type="evidence" value="ECO:0007669"/>
    <property type="project" value="UniProtKB-KW"/>
</dbReference>
<evidence type="ECO:0000256" key="8">
    <source>
        <dbReference type="ARBA" id="ARBA00023125"/>
    </source>
</evidence>
<dbReference type="RefSeq" id="XP_003240054.1">
    <property type="nucleotide sequence ID" value="XM_003240006.4"/>
</dbReference>
<keyword evidence="5 11" id="KW-0863">Zinc-finger</keyword>
<keyword evidence="4" id="KW-0677">Repeat</keyword>
<feature type="domain" description="C2H2-type" evidence="12">
    <location>
        <begin position="659"/>
        <end position="686"/>
    </location>
</feature>
<keyword evidence="6" id="KW-0862">Zinc</keyword>
<feature type="domain" description="C2H2-type" evidence="12">
    <location>
        <begin position="482"/>
        <end position="509"/>
    </location>
</feature>
<comment type="subcellular location">
    <subcellularLocation>
        <location evidence="1">Nucleus</location>
    </subcellularLocation>
</comment>
<feature type="domain" description="C2H2-type" evidence="12">
    <location>
        <begin position="603"/>
        <end position="632"/>
    </location>
</feature>
<proteinExistence type="inferred from homology"/>